<organism evidence="7 8">
    <name type="scientific">Roseomonas indoligenes</name>
    <dbReference type="NCBI Taxonomy" id="2820811"/>
    <lineage>
        <taxon>Bacteria</taxon>
        <taxon>Pseudomonadati</taxon>
        <taxon>Pseudomonadota</taxon>
        <taxon>Alphaproteobacteria</taxon>
        <taxon>Acetobacterales</taxon>
        <taxon>Roseomonadaceae</taxon>
        <taxon>Roseomonas</taxon>
    </lineage>
</organism>
<dbReference type="InterPro" id="IPR050166">
    <property type="entry name" value="ABC_transporter_ATP-bind"/>
</dbReference>
<dbReference type="SUPFAM" id="SSF52540">
    <property type="entry name" value="P-loop containing nucleoside triphosphate hydrolases"/>
    <property type="match status" value="1"/>
</dbReference>
<dbReference type="Proteomes" id="UP000677537">
    <property type="component" value="Unassembled WGS sequence"/>
</dbReference>
<evidence type="ECO:0000256" key="3">
    <source>
        <dbReference type="ARBA" id="ARBA00022741"/>
    </source>
</evidence>
<dbReference type="SMART" id="SM00382">
    <property type="entry name" value="AAA"/>
    <property type="match status" value="1"/>
</dbReference>
<sequence>MNAAVSQSASPVELKPRPEAQAVPEPQTKATPALSFDGVTKRFANRTATPFTAVEGLSFDIAPGEFVSIVGPSGCGKSTVLNMTAGLDRPTEGRVALNGEAVTGPNVHVGFMLQKDLLLPWRSILRNVEFGLEARPIGKAERRERALRELARCRLQDFAHHYPFQLSGGMRQRAALARTLAIQPDVVLLDEPFSALDAQTKLLLQRSFARTIHASGVTTLLITHDLSEAVAMSDRILVMSERPGRIVEEMDLDLPHRDDPIARQALPRAREAIAHLFQSLHLAEREA</sequence>
<proteinExistence type="inferred from homology"/>
<name>A0A940S8V6_9PROT</name>
<evidence type="ECO:0000313" key="8">
    <source>
        <dbReference type="Proteomes" id="UP000677537"/>
    </source>
</evidence>
<keyword evidence="2" id="KW-0813">Transport</keyword>
<dbReference type="InterPro" id="IPR003439">
    <property type="entry name" value="ABC_transporter-like_ATP-bd"/>
</dbReference>
<comment type="similarity">
    <text evidence="1">Belongs to the ABC transporter superfamily.</text>
</comment>
<evidence type="ECO:0000256" key="1">
    <source>
        <dbReference type="ARBA" id="ARBA00005417"/>
    </source>
</evidence>
<accession>A0A940S8V6</accession>
<dbReference type="Gene3D" id="3.40.50.300">
    <property type="entry name" value="P-loop containing nucleotide triphosphate hydrolases"/>
    <property type="match status" value="1"/>
</dbReference>
<dbReference type="InterPro" id="IPR027417">
    <property type="entry name" value="P-loop_NTPase"/>
</dbReference>
<evidence type="ECO:0000259" key="6">
    <source>
        <dbReference type="PROSITE" id="PS50893"/>
    </source>
</evidence>
<comment type="caution">
    <text evidence="7">The sequence shown here is derived from an EMBL/GenBank/DDBJ whole genome shotgun (WGS) entry which is preliminary data.</text>
</comment>
<keyword evidence="3" id="KW-0547">Nucleotide-binding</keyword>
<dbReference type="GO" id="GO:0016887">
    <property type="term" value="F:ATP hydrolysis activity"/>
    <property type="evidence" value="ECO:0007669"/>
    <property type="project" value="InterPro"/>
</dbReference>
<feature type="compositionally biased region" description="Polar residues" evidence="5">
    <location>
        <begin position="1"/>
        <end position="10"/>
    </location>
</feature>
<dbReference type="AlphaFoldDB" id="A0A940S8V6"/>
<dbReference type="CDD" id="cd03293">
    <property type="entry name" value="ABC_NrtD_SsuB_transporters"/>
    <property type="match status" value="1"/>
</dbReference>
<dbReference type="PANTHER" id="PTHR42788:SF13">
    <property type="entry name" value="ALIPHATIC SULFONATES IMPORT ATP-BINDING PROTEIN SSUB"/>
    <property type="match status" value="1"/>
</dbReference>
<protein>
    <submittedName>
        <fullName evidence="7">ABC transporter ATP-binding protein</fullName>
    </submittedName>
</protein>
<dbReference type="EMBL" id="JAGIZA010000011">
    <property type="protein sequence ID" value="MBP0494593.1"/>
    <property type="molecule type" value="Genomic_DNA"/>
</dbReference>
<feature type="region of interest" description="Disordered" evidence="5">
    <location>
        <begin position="1"/>
        <end position="31"/>
    </location>
</feature>
<keyword evidence="8" id="KW-1185">Reference proteome</keyword>
<dbReference type="PANTHER" id="PTHR42788">
    <property type="entry name" value="TAURINE IMPORT ATP-BINDING PROTEIN-RELATED"/>
    <property type="match status" value="1"/>
</dbReference>
<feature type="domain" description="ABC transporter" evidence="6">
    <location>
        <begin position="34"/>
        <end position="266"/>
    </location>
</feature>
<dbReference type="InterPro" id="IPR003593">
    <property type="entry name" value="AAA+_ATPase"/>
</dbReference>
<evidence type="ECO:0000256" key="5">
    <source>
        <dbReference type="SAM" id="MobiDB-lite"/>
    </source>
</evidence>
<gene>
    <name evidence="7" type="ORF">J5Y10_17550</name>
</gene>
<dbReference type="GO" id="GO:0005524">
    <property type="term" value="F:ATP binding"/>
    <property type="evidence" value="ECO:0007669"/>
    <property type="project" value="UniProtKB-KW"/>
</dbReference>
<dbReference type="PROSITE" id="PS00211">
    <property type="entry name" value="ABC_TRANSPORTER_1"/>
    <property type="match status" value="1"/>
</dbReference>
<dbReference type="Pfam" id="PF00005">
    <property type="entry name" value="ABC_tran"/>
    <property type="match status" value="1"/>
</dbReference>
<evidence type="ECO:0000256" key="4">
    <source>
        <dbReference type="ARBA" id="ARBA00022840"/>
    </source>
</evidence>
<reference evidence="7" key="1">
    <citation type="submission" date="2021-03" db="EMBL/GenBank/DDBJ databases">
        <authorList>
            <person name="So Y."/>
        </authorList>
    </citation>
    <scope>NUCLEOTIDE SEQUENCE</scope>
    <source>
        <strain evidence="7">SG15</strain>
    </source>
</reference>
<keyword evidence="4 7" id="KW-0067">ATP-binding</keyword>
<evidence type="ECO:0000256" key="2">
    <source>
        <dbReference type="ARBA" id="ARBA00022448"/>
    </source>
</evidence>
<dbReference type="InterPro" id="IPR017871">
    <property type="entry name" value="ABC_transporter-like_CS"/>
</dbReference>
<evidence type="ECO:0000313" key="7">
    <source>
        <dbReference type="EMBL" id="MBP0494593.1"/>
    </source>
</evidence>
<dbReference type="PROSITE" id="PS50893">
    <property type="entry name" value="ABC_TRANSPORTER_2"/>
    <property type="match status" value="1"/>
</dbReference>